<evidence type="ECO:0000313" key="1">
    <source>
        <dbReference type="EMBL" id="SEQ20152.1"/>
    </source>
</evidence>
<dbReference type="OrthoDB" id="9204553at2"/>
<gene>
    <name evidence="1" type="ORF">SAMN02982919_00190</name>
</gene>
<dbReference type="InterPro" id="IPR013320">
    <property type="entry name" value="ConA-like_dom_sf"/>
</dbReference>
<dbReference type="EMBL" id="FOGD01000001">
    <property type="protein sequence ID" value="SEQ20152.1"/>
    <property type="molecule type" value="Genomic_DNA"/>
</dbReference>
<sequence>MSGLARRLMSCIPADVTDIAADAVDFDGTNDYLSRGSDLVGNADGKTFTFSAWVWVNAGVTGVIGANSGGAARFGIYTDGSGLYIQFTDGTGADVLNAYISGPGSSVASKTFLHVLASMDVSNTSKRAVYVNDVPAAVTWTTYLNQNLKFTHTTQYIAMSSTVGSPKTKGRLSQLFLDCTYRDISVEANRRLFITADRKPALNQQSLNPILYLPLNDPTQPGLNLGTGGNFNLTGTVACSGRGPSQFNAPYSDLDGAADYLSRATALSGVANSKNITVSAIVNPDAVSGEFYILNENDTTREFSFGYRDTGGGGHGIQLFVLFKAGANGFIQTKGASLVAGRNYIFTVSVDASDNTKTRVFINGLSVAYNLLAPIANTNVVLTGAQWKLGKSYGASWIDGKLGNVFFDTKYIDLSQPANLAKFVAGTGVDAKPVDLGANGEKPFGIPPLIYLPMYGNNAGKNYGSGGDFTVNSGPFAGARGPNEFWGNKADFDGSTGYLSRASALAGVSDGKMFSCSFNVTQDVESAAQDNVLAISNASGGGVAVMVSSSALWFFAKSVIGGTVLWTQVTSPAFIAGTSYSVQACFDLANSANRHVCVNGSLATVTYAYYTNSAIALSGATQRIGVNSSGSPVDFLDGKLSELYFTTDYIDFSQEANRLKFRDAFGNPVDLAPQIKAGTLPNPAIYLRFDPANFGKNYGTGGDFTASGTITDGGQL</sequence>
<proteinExistence type="predicted"/>
<evidence type="ECO:0008006" key="3">
    <source>
        <dbReference type="Google" id="ProtNLM"/>
    </source>
</evidence>
<dbReference type="Pfam" id="PF13385">
    <property type="entry name" value="Laminin_G_3"/>
    <property type="match status" value="1"/>
</dbReference>
<dbReference type="AlphaFoldDB" id="A0A1H9E3K1"/>
<name>A0A1H9E3K1_9BURK</name>
<dbReference type="Proteomes" id="UP000199766">
    <property type="component" value="Unassembled WGS sequence"/>
</dbReference>
<dbReference type="SUPFAM" id="SSF49899">
    <property type="entry name" value="Concanavalin A-like lectins/glucanases"/>
    <property type="match status" value="2"/>
</dbReference>
<keyword evidence="2" id="KW-1185">Reference proteome</keyword>
<evidence type="ECO:0000313" key="2">
    <source>
        <dbReference type="Proteomes" id="UP000199766"/>
    </source>
</evidence>
<reference evidence="1 2" key="1">
    <citation type="submission" date="2016-10" db="EMBL/GenBank/DDBJ databases">
        <authorList>
            <person name="de Groot N.N."/>
        </authorList>
    </citation>
    <scope>NUCLEOTIDE SEQUENCE [LARGE SCALE GENOMIC DNA]</scope>
    <source>
        <strain evidence="1 2">ATCC 35958</strain>
    </source>
</reference>
<dbReference type="STRING" id="180197.SAMN02982919_00190"/>
<protein>
    <recommendedName>
        <fullName evidence="3">Concanavalin A-like lectin/glucanases superfamily protein</fullName>
    </recommendedName>
</protein>
<dbReference type="RefSeq" id="WP_143059550.1">
    <property type="nucleotide sequence ID" value="NZ_FOGD01000001.1"/>
</dbReference>
<dbReference type="Gene3D" id="2.60.120.200">
    <property type="match status" value="2"/>
</dbReference>
<organism evidence="1 2">
    <name type="scientific">Giesbergeria anulus</name>
    <dbReference type="NCBI Taxonomy" id="180197"/>
    <lineage>
        <taxon>Bacteria</taxon>
        <taxon>Pseudomonadati</taxon>
        <taxon>Pseudomonadota</taxon>
        <taxon>Betaproteobacteria</taxon>
        <taxon>Burkholderiales</taxon>
        <taxon>Comamonadaceae</taxon>
        <taxon>Giesbergeria</taxon>
    </lineage>
</organism>
<accession>A0A1H9E3K1</accession>